<dbReference type="PANTHER" id="PTHR43214">
    <property type="entry name" value="TWO-COMPONENT RESPONSE REGULATOR"/>
    <property type="match status" value="1"/>
</dbReference>
<accession>A0A061SRX0</accession>
<evidence type="ECO:0000313" key="3">
    <source>
        <dbReference type="EMBL" id="KAJ01995.1"/>
    </source>
</evidence>
<proteinExistence type="predicted"/>
<dbReference type="PANTHER" id="PTHR43214:SF43">
    <property type="entry name" value="TWO-COMPONENT RESPONSE REGULATOR"/>
    <property type="match status" value="1"/>
</dbReference>
<dbReference type="AlphaFoldDB" id="A0A061SRX0"/>
<dbReference type="STRING" id="83219.PM02_16605"/>
<dbReference type="CDD" id="cd00156">
    <property type="entry name" value="REC"/>
    <property type="match status" value="1"/>
</dbReference>
<evidence type="ECO:0000313" key="4">
    <source>
        <dbReference type="Proteomes" id="UP000027337"/>
    </source>
</evidence>
<dbReference type="SMART" id="SM00448">
    <property type="entry name" value="REC"/>
    <property type="match status" value="1"/>
</dbReference>
<dbReference type="Gene3D" id="1.10.10.10">
    <property type="entry name" value="Winged helix-like DNA-binding domain superfamily/Winged helix DNA-binding domain"/>
    <property type="match status" value="1"/>
</dbReference>
<dbReference type="InterPro" id="IPR000792">
    <property type="entry name" value="Tscrpt_reg_LuxR_C"/>
</dbReference>
<dbReference type="Pfam" id="PF00072">
    <property type="entry name" value="Response_reg"/>
    <property type="match status" value="1"/>
</dbReference>
<dbReference type="SMART" id="SM00421">
    <property type="entry name" value="HTH_LUXR"/>
    <property type="match status" value="1"/>
</dbReference>
<keyword evidence="2" id="KW-0597">Phosphoprotein</keyword>
<dbReference type="GO" id="GO:0003677">
    <property type="term" value="F:DNA binding"/>
    <property type="evidence" value="ECO:0007669"/>
    <property type="project" value="UniProtKB-KW"/>
</dbReference>
<evidence type="ECO:0000256" key="1">
    <source>
        <dbReference type="ARBA" id="ARBA00023125"/>
    </source>
</evidence>
<reference evidence="3 4" key="1">
    <citation type="journal article" date="2014" name="Genome Announc.">
        <title>Draft Genome Sequences of Two Isolates of the Roseobacter Group, Sulfitobacter sp. Strains 3SOLIMAR09 and 1FIGIMAR09, from Harbors of Mallorca Island (Mediterranean Sea).</title>
        <authorList>
            <person name="Mas-Llado M."/>
            <person name="Pina-Villalonga J.M."/>
            <person name="Brunet-Galmes I."/>
            <person name="Nogales B."/>
            <person name="Bosch R."/>
        </authorList>
    </citation>
    <scope>NUCLEOTIDE SEQUENCE [LARGE SCALE GENOMIC DNA]</scope>
    <source>
        <strain evidence="3 4">1FIGIMAR09</strain>
    </source>
</reference>
<dbReference type="Pfam" id="PF00196">
    <property type="entry name" value="GerE"/>
    <property type="match status" value="1"/>
</dbReference>
<dbReference type="PRINTS" id="PR00038">
    <property type="entry name" value="HTHLUXR"/>
</dbReference>
<dbReference type="Proteomes" id="UP000027337">
    <property type="component" value="Unassembled WGS sequence"/>
</dbReference>
<keyword evidence="4" id="KW-1185">Reference proteome</keyword>
<dbReference type="PROSITE" id="PS50110">
    <property type="entry name" value="RESPONSE_REGULATORY"/>
    <property type="match status" value="1"/>
</dbReference>
<dbReference type="CDD" id="cd06170">
    <property type="entry name" value="LuxR_C_like"/>
    <property type="match status" value="1"/>
</dbReference>
<dbReference type="InterPro" id="IPR011006">
    <property type="entry name" value="CheY-like_superfamily"/>
</dbReference>
<dbReference type="SUPFAM" id="SSF52172">
    <property type="entry name" value="CheY-like"/>
    <property type="match status" value="1"/>
</dbReference>
<dbReference type="PROSITE" id="PS50043">
    <property type="entry name" value="HTH_LUXR_2"/>
    <property type="match status" value="1"/>
</dbReference>
<dbReference type="SUPFAM" id="SSF46894">
    <property type="entry name" value="C-terminal effector domain of the bipartite response regulators"/>
    <property type="match status" value="1"/>
</dbReference>
<dbReference type="InterPro" id="IPR039420">
    <property type="entry name" value="WalR-like"/>
</dbReference>
<dbReference type="GO" id="GO:0000160">
    <property type="term" value="P:phosphorelay signal transduction system"/>
    <property type="evidence" value="ECO:0007669"/>
    <property type="project" value="InterPro"/>
</dbReference>
<comment type="caution">
    <text evidence="3">The sequence shown here is derived from an EMBL/GenBank/DDBJ whole genome shotgun (WGS) entry which is preliminary data.</text>
</comment>
<dbReference type="GO" id="GO:0006355">
    <property type="term" value="P:regulation of DNA-templated transcription"/>
    <property type="evidence" value="ECO:0007669"/>
    <property type="project" value="InterPro"/>
</dbReference>
<dbReference type="InterPro" id="IPR036388">
    <property type="entry name" value="WH-like_DNA-bd_sf"/>
</dbReference>
<organism evidence="3 4">
    <name type="scientific">Sulfitobacter mediterraneus</name>
    <dbReference type="NCBI Taxonomy" id="83219"/>
    <lineage>
        <taxon>Bacteria</taxon>
        <taxon>Pseudomonadati</taxon>
        <taxon>Pseudomonadota</taxon>
        <taxon>Alphaproteobacteria</taxon>
        <taxon>Rhodobacterales</taxon>
        <taxon>Roseobacteraceae</taxon>
        <taxon>Sulfitobacter</taxon>
    </lineage>
</organism>
<protein>
    <submittedName>
        <fullName evidence="3">LuxR family transcriptional regulator</fullName>
    </submittedName>
</protein>
<keyword evidence="1" id="KW-0238">DNA-binding</keyword>
<gene>
    <name evidence="3" type="ORF">PM02_16605</name>
</gene>
<dbReference type="InterPro" id="IPR001789">
    <property type="entry name" value="Sig_transdc_resp-reg_receiver"/>
</dbReference>
<dbReference type="eggNOG" id="COG2197">
    <property type="taxonomic scope" value="Bacteria"/>
</dbReference>
<feature type="modified residue" description="4-aspartylphosphate" evidence="2">
    <location>
        <position position="54"/>
    </location>
</feature>
<name>A0A061SRX0_9RHOB</name>
<sequence>MDSVLIVEDIPETLEFLEKVVRDVFDSVTIHTAMSVSAAHKLVKDVEFDLALIDLSLPDGEGYSVFRELSSKQPGAIMVAATVMGSDGAIVSALSAGAQGYILKSDPVALLKQSLNNIRDGMPPLSPAVARRVMEHFRFTGPVTDSAGTLTKRETEVLSYIAKGLRVSDTANALEIAPSTVSSHIKAIYEKLGVNSRAEATTEATRMGLLR</sequence>
<dbReference type="InterPro" id="IPR016032">
    <property type="entry name" value="Sig_transdc_resp-reg_C-effctor"/>
</dbReference>
<dbReference type="Gene3D" id="3.40.50.2300">
    <property type="match status" value="1"/>
</dbReference>
<evidence type="ECO:0000256" key="2">
    <source>
        <dbReference type="PROSITE-ProRule" id="PRU00169"/>
    </source>
</evidence>
<dbReference type="EMBL" id="JEMU01000016">
    <property type="protein sequence ID" value="KAJ01995.1"/>
    <property type="molecule type" value="Genomic_DNA"/>
</dbReference>